<dbReference type="NCBIfam" id="TIGR00526">
    <property type="entry name" value="folB_dom"/>
    <property type="match status" value="1"/>
</dbReference>
<dbReference type="SMART" id="SM00905">
    <property type="entry name" value="FolB"/>
    <property type="match status" value="1"/>
</dbReference>
<comment type="similarity">
    <text evidence="3 6">Belongs to the DHNA family.</text>
</comment>
<dbReference type="Pfam" id="PF02152">
    <property type="entry name" value="FolB"/>
    <property type="match status" value="1"/>
</dbReference>
<dbReference type="Gene3D" id="3.30.1130.10">
    <property type="match status" value="1"/>
</dbReference>
<comment type="pathway">
    <text evidence="2 6">Cofactor biosynthesis; tetrahydrofolate biosynthesis; 2-amino-4-hydroxy-6-hydroxymethyl-7,8-dihydropteridine diphosphate from 7,8-dihydroneopterin triphosphate: step 3/4.</text>
</comment>
<proteinExistence type="inferred from homology"/>
<comment type="caution">
    <text evidence="8">The sequence shown here is derived from an EMBL/GenBank/DDBJ whole genome shotgun (WGS) entry which is preliminary data.</text>
</comment>
<keyword evidence="4 6" id="KW-0289">Folate biosynthesis</keyword>
<dbReference type="RefSeq" id="WP_377558194.1">
    <property type="nucleotide sequence ID" value="NZ_JBHUHQ010000020.1"/>
</dbReference>
<protein>
    <recommendedName>
        <fullName evidence="6">7,8-dihydroneopterin aldolase</fullName>
        <ecNumber evidence="6">4.1.2.25</ecNumber>
    </recommendedName>
</protein>
<dbReference type="InterPro" id="IPR006156">
    <property type="entry name" value="Dihydroneopterin_aldolase"/>
</dbReference>
<keyword evidence="5 6" id="KW-0456">Lyase</keyword>
<dbReference type="EMBL" id="JBHUHQ010000020">
    <property type="protein sequence ID" value="MFD2045550.1"/>
    <property type="molecule type" value="Genomic_DNA"/>
</dbReference>
<evidence type="ECO:0000256" key="2">
    <source>
        <dbReference type="ARBA" id="ARBA00005013"/>
    </source>
</evidence>
<dbReference type="InterPro" id="IPR043133">
    <property type="entry name" value="GTP-CH-I_C/QueF"/>
</dbReference>
<dbReference type="PANTHER" id="PTHR42844:SF1">
    <property type="entry name" value="DIHYDRONEOPTERIN ALDOLASE 1-RELATED"/>
    <property type="match status" value="1"/>
</dbReference>
<dbReference type="Proteomes" id="UP001597383">
    <property type="component" value="Unassembled WGS sequence"/>
</dbReference>
<accession>A0ABW4W434</accession>
<name>A0ABW4W434_9BACI</name>
<evidence type="ECO:0000256" key="4">
    <source>
        <dbReference type="ARBA" id="ARBA00022909"/>
    </source>
</evidence>
<evidence type="ECO:0000259" key="7">
    <source>
        <dbReference type="SMART" id="SM00905"/>
    </source>
</evidence>
<organism evidence="8 9">
    <name type="scientific">Ornithinibacillus salinisoli</name>
    <dbReference type="NCBI Taxonomy" id="1848459"/>
    <lineage>
        <taxon>Bacteria</taxon>
        <taxon>Bacillati</taxon>
        <taxon>Bacillota</taxon>
        <taxon>Bacilli</taxon>
        <taxon>Bacillales</taxon>
        <taxon>Bacillaceae</taxon>
        <taxon>Ornithinibacillus</taxon>
    </lineage>
</organism>
<dbReference type="InterPro" id="IPR006157">
    <property type="entry name" value="FolB_dom"/>
</dbReference>
<dbReference type="EC" id="4.1.2.25" evidence="6"/>
<gene>
    <name evidence="8" type="primary">folB</name>
    <name evidence="8" type="ORF">ACFSJF_14825</name>
</gene>
<dbReference type="GO" id="GO:0004150">
    <property type="term" value="F:dihydroneopterin aldolase activity"/>
    <property type="evidence" value="ECO:0007669"/>
    <property type="project" value="UniProtKB-EC"/>
</dbReference>
<keyword evidence="9" id="KW-1185">Reference proteome</keyword>
<dbReference type="PANTHER" id="PTHR42844">
    <property type="entry name" value="DIHYDRONEOPTERIN ALDOLASE 1-RELATED"/>
    <property type="match status" value="1"/>
</dbReference>
<evidence type="ECO:0000313" key="8">
    <source>
        <dbReference type="EMBL" id="MFD2045550.1"/>
    </source>
</evidence>
<evidence type="ECO:0000256" key="5">
    <source>
        <dbReference type="ARBA" id="ARBA00023239"/>
    </source>
</evidence>
<dbReference type="SUPFAM" id="SSF55620">
    <property type="entry name" value="Tetrahydrobiopterin biosynthesis enzymes-like"/>
    <property type="match status" value="1"/>
</dbReference>
<comment type="function">
    <text evidence="6">Catalyzes the conversion of 7,8-dihydroneopterin to 6-hydroxymethyl-7,8-dihydropterin.</text>
</comment>
<comment type="catalytic activity">
    <reaction evidence="1 6">
        <text>7,8-dihydroneopterin = 6-hydroxymethyl-7,8-dihydropterin + glycolaldehyde</text>
        <dbReference type="Rhea" id="RHEA:10540"/>
        <dbReference type="ChEBI" id="CHEBI:17001"/>
        <dbReference type="ChEBI" id="CHEBI:17071"/>
        <dbReference type="ChEBI" id="CHEBI:44841"/>
        <dbReference type="EC" id="4.1.2.25"/>
    </reaction>
</comment>
<sequence>MDNIELNQMQFYGYHGLLPEENRLGQRFFVDIELFLDLKKAGKSDNMDHSINYAQVYDHVKRIMEGEVRNLIEAVAEDVAEDLLSSFELLHACSIKVTKPDAPIPGHIQSVSVKIFREKENGK</sequence>
<reference evidence="9" key="1">
    <citation type="journal article" date="2019" name="Int. J. Syst. Evol. Microbiol.">
        <title>The Global Catalogue of Microorganisms (GCM) 10K type strain sequencing project: providing services to taxonomists for standard genome sequencing and annotation.</title>
        <authorList>
            <consortium name="The Broad Institute Genomics Platform"/>
            <consortium name="The Broad Institute Genome Sequencing Center for Infectious Disease"/>
            <person name="Wu L."/>
            <person name="Ma J."/>
        </authorList>
    </citation>
    <scope>NUCLEOTIDE SEQUENCE [LARGE SCALE GENOMIC DNA]</scope>
    <source>
        <strain evidence="9">R28</strain>
    </source>
</reference>
<evidence type="ECO:0000256" key="1">
    <source>
        <dbReference type="ARBA" id="ARBA00001353"/>
    </source>
</evidence>
<evidence type="ECO:0000256" key="6">
    <source>
        <dbReference type="RuleBase" id="RU362079"/>
    </source>
</evidence>
<dbReference type="NCBIfam" id="TIGR00525">
    <property type="entry name" value="folB"/>
    <property type="match status" value="1"/>
</dbReference>
<evidence type="ECO:0000256" key="3">
    <source>
        <dbReference type="ARBA" id="ARBA00005708"/>
    </source>
</evidence>
<evidence type="ECO:0000313" key="9">
    <source>
        <dbReference type="Proteomes" id="UP001597383"/>
    </source>
</evidence>
<dbReference type="CDD" id="cd00534">
    <property type="entry name" value="DHNA_DHNTPE"/>
    <property type="match status" value="1"/>
</dbReference>
<feature type="domain" description="Dihydroneopterin aldolase/epimerase" evidence="7">
    <location>
        <begin position="4"/>
        <end position="117"/>
    </location>
</feature>